<dbReference type="Gene3D" id="1.10.630.10">
    <property type="entry name" value="Cytochrome P450"/>
    <property type="match status" value="1"/>
</dbReference>
<keyword evidence="10" id="KW-0472">Membrane</keyword>
<protein>
    <submittedName>
        <fullName evidence="11">Cytochrome P450</fullName>
    </submittedName>
</protein>
<keyword evidence="10" id="KW-1133">Transmembrane helix</keyword>
<dbReference type="InterPro" id="IPR017972">
    <property type="entry name" value="Cyt_P450_CS"/>
</dbReference>
<evidence type="ECO:0000256" key="1">
    <source>
        <dbReference type="ARBA" id="ARBA00001971"/>
    </source>
</evidence>
<keyword evidence="12" id="KW-1185">Reference proteome</keyword>
<dbReference type="InterPro" id="IPR001128">
    <property type="entry name" value="Cyt_P450"/>
</dbReference>
<dbReference type="PRINTS" id="PR00463">
    <property type="entry name" value="EP450I"/>
</dbReference>
<dbReference type="EMBL" id="KV417554">
    <property type="protein sequence ID" value="KZP20536.1"/>
    <property type="molecule type" value="Genomic_DNA"/>
</dbReference>
<comment type="cofactor">
    <cofactor evidence="1 8">
        <name>heme</name>
        <dbReference type="ChEBI" id="CHEBI:30413"/>
    </cofactor>
</comment>
<dbReference type="InterPro" id="IPR047146">
    <property type="entry name" value="Cyt_P450_E_CYP52_fungi"/>
</dbReference>
<feature type="transmembrane region" description="Helical" evidence="10">
    <location>
        <begin position="15"/>
        <end position="36"/>
    </location>
</feature>
<evidence type="ECO:0000256" key="9">
    <source>
        <dbReference type="RuleBase" id="RU000461"/>
    </source>
</evidence>
<evidence type="ECO:0000256" key="3">
    <source>
        <dbReference type="ARBA" id="ARBA00022617"/>
    </source>
</evidence>
<dbReference type="PRINTS" id="PR00385">
    <property type="entry name" value="P450"/>
</dbReference>
<dbReference type="GO" id="GO:0004497">
    <property type="term" value="F:monooxygenase activity"/>
    <property type="evidence" value="ECO:0007669"/>
    <property type="project" value="UniProtKB-KW"/>
</dbReference>
<reference evidence="11 12" key="1">
    <citation type="journal article" date="2016" name="Mol. Biol. Evol.">
        <title>Comparative Genomics of Early-Diverging Mushroom-Forming Fungi Provides Insights into the Origins of Lignocellulose Decay Capabilities.</title>
        <authorList>
            <person name="Nagy L.G."/>
            <person name="Riley R."/>
            <person name="Tritt A."/>
            <person name="Adam C."/>
            <person name="Daum C."/>
            <person name="Floudas D."/>
            <person name="Sun H."/>
            <person name="Yadav J.S."/>
            <person name="Pangilinan J."/>
            <person name="Larsson K.H."/>
            <person name="Matsuura K."/>
            <person name="Barry K."/>
            <person name="Labutti K."/>
            <person name="Kuo R."/>
            <person name="Ohm R.A."/>
            <person name="Bhattacharya S.S."/>
            <person name="Shirouzu T."/>
            <person name="Yoshinaga Y."/>
            <person name="Martin F.M."/>
            <person name="Grigoriev I.V."/>
            <person name="Hibbett D.S."/>
        </authorList>
    </citation>
    <scope>NUCLEOTIDE SEQUENCE [LARGE SCALE GENOMIC DNA]</scope>
    <source>
        <strain evidence="11 12">CBS 109695</strain>
    </source>
</reference>
<sequence length="594" mass="67714">MAVLTPGLVFLSHRLLSLVCLSVLVASVRLALNAYLGLSIPAWAYVVLTALCTPLALIMRIILDEMHHRRRASVLGARMVPRVIGRSFGNVDLLKTVFKETQDGYPADLRFAWASVYGNTYNLRVFWDNLFMTDEPDTIKLILASDFANYEKGNKLRNSLHSVLGTGVFNSDGNMWKFHRSMTRPFFSRDRISDFENFAHHADNVIYQMKTRFKEGYAVDFQDAISRFTLDSASEFLLGQDVQSLSTGFSYPHCAQDYKDSQDPYLYLSPAEAFSCAFKEAQEALAQRVRGGPIWPIWEIFKDNTARPMKVVDAYLLPIVNKAIEKQRDRARGCADDDKIGEEETLLDHLVTLTTDKTVLRDEILNILVASRDTTASTLTFVIYFLATNPTVLARLREEVLTKVGPSARPTYADIKDMKYLRAVVNETLRLFPPVPFNVRGTVRETMWPSTNPTEKPFYIPAKSSCLYSVFAMHRRTDLWGSDALEFDPDRFLDERVQYFTANPFIFLPFNAGPRICLGQQFAYNEMSFMIIRLLQNFSSISLDPSAQPPETLPPVSWARQWGRKGIEQFRPKSHLTMYSYGGLWVTMKQVEAM</sequence>
<dbReference type="GO" id="GO:0020037">
    <property type="term" value="F:heme binding"/>
    <property type="evidence" value="ECO:0007669"/>
    <property type="project" value="InterPro"/>
</dbReference>
<dbReference type="Pfam" id="PF00067">
    <property type="entry name" value="p450"/>
    <property type="match status" value="1"/>
</dbReference>
<evidence type="ECO:0000313" key="11">
    <source>
        <dbReference type="EMBL" id="KZP20536.1"/>
    </source>
</evidence>
<keyword evidence="3 8" id="KW-0349">Heme</keyword>
<dbReference type="PANTHER" id="PTHR24287:SF1">
    <property type="entry name" value="P450, PUTATIVE (EUROFUNG)-RELATED"/>
    <property type="match status" value="1"/>
</dbReference>
<keyword evidence="5 9" id="KW-0560">Oxidoreductase</keyword>
<keyword evidence="7 9" id="KW-0503">Monooxygenase</keyword>
<dbReference type="SUPFAM" id="SSF48264">
    <property type="entry name" value="Cytochrome P450"/>
    <property type="match status" value="1"/>
</dbReference>
<dbReference type="STRING" id="436010.A0A166J667"/>
<feature type="transmembrane region" description="Helical" evidence="10">
    <location>
        <begin position="42"/>
        <end position="63"/>
    </location>
</feature>
<dbReference type="OrthoDB" id="1470350at2759"/>
<proteinExistence type="inferred from homology"/>
<comment type="similarity">
    <text evidence="2 9">Belongs to the cytochrome P450 family.</text>
</comment>
<dbReference type="PANTHER" id="PTHR24287">
    <property type="entry name" value="P450, PUTATIVE (EUROFUNG)-RELATED"/>
    <property type="match status" value="1"/>
</dbReference>
<dbReference type="GO" id="GO:0016705">
    <property type="term" value="F:oxidoreductase activity, acting on paired donors, with incorporation or reduction of molecular oxygen"/>
    <property type="evidence" value="ECO:0007669"/>
    <property type="project" value="InterPro"/>
</dbReference>
<evidence type="ECO:0000256" key="5">
    <source>
        <dbReference type="ARBA" id="ARBA00023002"/>
    </source>
</evidence>
<dbReference type="GO" id="GO:0005506">
    <property type="term" value="F:iron ion binding"/>
    <property type="evidence" value="ECO:0007669"/>
    <property type="project" value="InterPro"/>
</dbReference>
<gene>
    <name evidence="11" type="ORF">FIBSPDRAFT_789438</name>
</gene>
<dbReference type="PROSITE" id="PS00086">
    <property type="entry name" value="CYTOCHROME_P450"/>
    <property type="match status" value="1"/>
</dbReference>
<name>A0A166J667_9AGAM</name>
<feature type="binding site" description="axial binding residue" evidence="8">
    <location>
        <position position="517"/>
    </location>
    <ligand>
        <name>heme</name>
        <dbReference type="ChEBI" id="CHEBI:30413"/>
    </ligand>
    <ligandPart>
        <name>Fe</name>
        <dbReference type="ChEBI" id="CHEBI:18248"/>
    </ligandPart>
</feature>
<keyword evidence="6 8" id="KW-0408">Iron</keyword>
<keyword evidence="10" id="KW-0812">Transmembrane</keyword>
<evidence type="ECO:0000256" key="7">
    <source>
        <dbReference type="ARBA" id="ARBA00023033"/>
    </source>
</evidence>
<dbReference type="AlphaFoldDB" id="A0A166J667"/>
<evidence type="ECO:0000256" key="10">
    <source>
        <dbReference type="SAM" id="Phobius"/>
    </source>
</evidence>
<dbReference type="InterPro" id="IPR036396">
    <property type="entry name" value="Cyt_P450_sf"/>
</dbReference>
<dbReference type="CDD" id="cd11063">
    <property type="entry name" value="CYP52"/>
    <property type="match status" value="1"/>
</dbReference>
<evidence type="ECO:0000256" key="8">
    <source>
        <dbReference type="PIRSR" id="PIRSR602401-1"/>
    </source>
</evidence>
<accession>A0A166J667</accession>
<dbReference type="Proteomes" id="UP000076532">
    <property type="component" value="Unassembled WGS sequence"/>
</dbReference>
<organism evidence="11 12">
    <name type="scientific">Athelia psychrophila</name>
    <dbReference type="NCBI Taxonomy" id="1759441"/>
    <lineage>
        <taxon>Eukaryota</taxon>
        <taxon>Fungi</taxon>
        <taxon>Dikarya</taxon>
        <taxon>Basidiomycota</taxon>
        <taxon>Agaricomycotina</taxon>
        <taxon>Agaricomycetes</taxon>
        <taxon>Agaricomycetidae</taxon>
        <taxon>Atheliales</taxon>
        <taxon>Atheliaceae</taxon>
        <taxon>Athelia</taxon>
    </lineage>
</organism>
<dbReference type="InterPro" id="IPR002401">
    <property type="entry name" value="Cyt_P450_E_grp-I"/>
</dbReference>
<evidence type="ECO:0000256" key="2">
    <source>
        <dbReference type="ARBA" id="ARBA00010617"/>
    </source>
</evidence>
<evidence type="ECO:0000256" key="6">
    <source>
        <dbReference type="ARBA" id="ARBA00023004"/>
    </source>
</evidence>
<evidence type="ECO:0000256" key="4">
    <source>
        <dbReference type="ARBA" id="ARBA00022723"/>
    </source>
</evidence>
<keyword evidence="4 8" id="KW-0479">Metal-binding</keyword>
<evidence type="ECO:0000313" key="12">
    <source>
        <dbReference type="Proteomes" id="UP000076532"/>
    </source>
</evidence>